<evidence type="ECO:0000256" key="2">
    <source>
        <dbReference type="SAM" id="Phobius"/>
    </source>
</evidence>
<keyword evidence="2" id="KW-0472">Membrane</keyword>
<feature type="region of interest" description="Disordered" evidence="1">
    <location>
        <begin position="776"/>
        <end position="795"/>
    </location>
</feature>
<keyword evidence="4" id="KW-1185">Reference proteome</keyword>
<feature type="transmembrane region" description="Helical" evidence="2">
    <location>
        <begin position="67"/>
        <end position="88"/>
    </location>
</feature>
<organism evidence="3 4">
    <name type="scientific">Heterodermia speciosa</name>
    <dbReference type="NCBI Taxonomy" id="116794"/>
    <lineage>
        <taxon>Eukaryota</taxon>
        <taxon>Fungi</taxon>
        <taxon>Dikarya</taxon>
        <taxon>Ascomycota</taxon>
        <taxon>Pezizomycotina</taxon>
        <taxon>Lecanoromycetes</taxon>
        <taxon>OSLEUM clade</taxon>
        <taxon>Lecanoromycetidae</taxon>
        <taxon>Caliciales</taxon>
        <taxon>Physciaceae</taxon>
        <taxon>Heterodermia</taxon>
    </lineage>
</organism>
<dbReference type="Proteomes" id="UP000664521">
    <property type="component" value="Unassembled WGS sequence"/>
</dbReference>
<evidence type="ECO:0000313" key="4">
    <source>
        <dbReference type="Proteomes" id="UP000664521"/>
    </source>
</evidence>
<dbReference type="EMBL" id="CAJPDS010000016">
    <property type="protein sequence ID" value="CAF9915812.1"/>
    <property type="molecule type" value="Genomic_DNA"/>
</dbReference>
<feature type="compositionally biased region" description="Polar residues" evidence="1">
    <location>
        <begin position="746"/>
        <end position="755"/>
    </location>
</feature>
<evidence type="ECO:0000256" key="1">
    <source>
        <dbReference type="SAM" id="MobiDB-lite"/>
    </source>
</evidence>
<dbReference type="OrthoDB" id="10647353at2759"/>
<sequence>MVRLYFNTDEGGIFTDFQCGNFPLTRILERSALASTSSSATAAATSTASSSTPAVAKSAGLSASSKIGIIVGSILGGLVVVVVANIYLPWWRRRRFKKTLRVTEWNIRPDDRFSGNSKSNIKLNPTKLDPISGSQLRNWKAFLSMYGEEGIVLRELIMLVSALYFPVADFCRPQHWSYDGERDAASPPGSDDFFLIILKEASSEDDLVILEKILHTHGVLLVRDTNDLHIDQGWNTDGRSWCALSSNTESNVDYADFFRDLLAIYSQMPHRDVHPIAERYRELFYNHAHVAIMVIFQKAQEAQLDIATEALFCHVGLQVLSHRYQVEDIKLIEYLQRRVKLTLPESRHLGDVQYQNIHQDMGACVTLHLAELRMIIEQYERSEGQWHAAQPLLHDAERFLSKAVHARNLSDHRAKGMIGYALVELMNATEVLQERDTFERITRVTKIWRDKAMESRSAIEMAALCCVLVRLRAFDEMYRLPEEHYLSCGYYLARAGYLIVAEIFISMGIQYYERWHPQVPMWRYHLELCGVKMRLGHWEETARLLSSNWKCFDTIENDAFGSSFEKRRSGEFGEYRLNLASLLTDCYIATNRVSDALRTISEALLPVASMRDSFIRSIRVALKVRKLGLQLQLKDMYHAPTTAVDLCRDLQDPAPLAAGIQTLFWTVQEILACVDRLVHAEHLQEAYLVLQQLTGWTTGQVPDGFLDQRARNLTASLPDDLKNYASQRWSEISSMIELRRSKNPRDSSNLPSTSLDIVPTSIDPTMTSVKSSQVPLTTLPPHAQVPAVSPKSSRPQRNVENYLAGFRDLTNTPQEVPMQSIRSLTVRDTVQSTLPAAELRPVQPRIQQVPRAGAGEISQRRKKLRNLMKLAKLRKPPQTDPSGSIVEPRHEPELSVHELGDDPIQPNTGILSA</sequence>
<comment type="caution">
    <text evidence="3">The sequence shown here is derived from an EMBL/GenBank/DDBJ whole genome shotgun (WGS) entry which is preliminary data.</text>
</comment>
<proteinExistence type="predicted"/>
<feature type="region of interest" description="Disordered" evidence="1">
    <location>
        <begin position="740"/>
        <end position="761"/>
    </location>
</feature>
<evidence type="ECO:0000313" key="3">
    <source>
        <dbReference type="EMBL" id="CAF9915812.1"/>
    </source>
</evidence>
<feature type="compositionally biased region" description="Basic and acidic residues" evidence="1">
    <location>
        <begin position="887"/>
        <end position="900"/>
    </location>
</feature>
<accession>A0A8H3F4E6</accession>
<protein>
    <submittedName>
        <fullName evidence="3">Uncharacterized protein</fullName>
    </submittedName>
</protein>
<name>A0A8H3F4E6_9LECA</name>
<gene>
    <name evidence="3" type="ORF">HETSPECPRED_002589</name>
</gene>
<feature type="region of interest" description="Disordered" evidence="1">
    <location>
        <begin position="873"/>
        <end position="913"/>
    </location>
</feature>
<keyword evidence="2" id="KW-1133">Transmembrane helix</keyword>
<keyword evidence="2" id="KW-0812">Transmembrane</keyword>
<reference evidence="3" key="1">
    <citation type="submission" date="2021-03" db="EMBL/GenBank/DDBJ databases">
        <authorList>
            <person name="Tagirdzhanova G."/>
        </authorList>
    </citation>
    <scope>NUCLEOTIDE SEQUENCE</scope>
</reference>
<dbReference type="AlphaFoldDB" id="A0A8H3F4E6"/>